<dbReference type="RefSeq" id="WP_258335109.1">
    <property type="nucleotide sequence ID" value="NZ_JANRHJ010000001.1"/>
</dbReference>
<evidence type="ECO:0000313" key="3">
    <source>
        <dbReference type="EMBL" id="MCR8872495.1"/>
    </source>
</evidence>
<feature type="domain" description="Fe/B12 periplasmic-binding" evidence="2">
    <location>
        <begin position="95"/>
        <end position="364"/>
    </location>
</feature>
<name>A0AAW5N3Z3_9BACT</name>
<dbReference type="PROSITE" id="PS50983">
    <property type="entry name" value="FE_B12_PBP"/>
    <property type="match status" value="1"/>
</dbReference>
<comment type="caution">
    <text evidence="3">The sequence shown here is derived from an EMBL/GenBank/DDBJ whole genome shotgun (WGS) entry which is preliminary data.</text>
</comment>
<evidence type="ECO:0000313" key="4">
    <source>
        <dbReference type="Proteomes" id="UP001204579"/>
    </source>
</evidence>
<feature type="chain" id="PRO_5043969453" evidence="1">
    <location>
        <begin position="20"/>
        <end position="378"/>
    </location>
</feature>
<dbReference type="PANTHER" id="PTHR30535:SF34">
    <property type="entry name" value="MOLYBDATE-BINDING PROTEIN MOLA"/>
    <property type="match status" value="1"/>
</dbReference>
<dbReference type="InterPro" id="IPR002491">
    <property type="entry name" value="ABC_transptr_periplasmic_BD"/>
</dbReference>
<keyword evidence="4" id="KW-1185">Reference proteome</keyword>
<dbReference type="Gene3D" id="3.40.50.1980">
    <property type="entry name" value="Nitrogenase molybdenum iron protein domain"/>
    <property type="match status" value="2"/>
</dbReference>
<dbReference type="PANTHER" id="PTHR30535">
    <property type="entry name" value="VITAMIN B12-BINDING PROTEIN"/>
    <property type="match status" value="1"/>
</dbReference>
<accession>A0AAW5N3Z3</accession>
<dbReference type="InterPro" id="IPR050902">
    <property type="entry name" value="ABC_Transporter_SBP"/>
</dbReference>
<keyword evidence="1" id="KW-0732">Signal</keyword>
<proteinExistence type="predicted"/>
<feature type="signal peptide" evidence="1">
    <location>
        <begin position="1"/>
        <end position="19"/>
    </location>
</feature>
<sequence length="378" mass="42251">MKQFLLSAHIVISVLLLSACGGGSKTSSLSDGGDTLRLKYAENLCLTTYPDYTVATLQDPWHKPNILHTYILVDKEKPTPTHLPEGTVVKVPLERSMVYSSVHCNLFKQLESLDAVAGVCGLQYIKVPEIQEGCRNGSVTDCGNSMNPDIEKIIDIHPDAILLSPFENSGGYGRIEKLNVPIIECADYMETSPLGRAEWMYFYGLLTGRKAQADSLFRKVEQSYLDIKRKAVATQTRPTVLSDLKYGSVWYIAGGKSTTGQLYADAGARYVFASLPNSGSVPLSFEAVFDQGQDADYWLIKYNQATDKTYRELASDYAPYANFAAYRNKRIYGCNTNRIAYYEELPFRPDLLLKDIVKIFHPEVFPADTLKYFTNLAD</sequence>
<dbReference type="EMBL" id="JANRHJ010000001">
    <property type="protein sequence ID" value="MCR8872495.1"/>
    <property type="molecule type" value="Genomic_DNA"/>
</dbReference>
<dbReference type="PROSITE" id="PS51257">
    <property type="entry name" value="PROKAR_LIPOPROTEIN"/>
    <property type="match status" value="1"/>
</dbReference>
<dbReference type="AlphaFoldDB" id="A0AAW5N3Z3"/>
<protein>
    <submittedName>
        <fullName evidence="3">ABC transporter substrate-binding protein</fullName>
    </submittedName>
</protein>
<gene>
    <name evidence="3" type="ORF">NW209_00400</name>
</gene>
<organism evidence="3 4">
    <name type="scientific">Phocaeicola barnesiae</name>
    <dbReference type="NCBI Taxonomy" id="376804"/>
    <lineage>
        <taxon>Bacteria</taxon>
        <taxon>Pseudomonadati</taxon>
        <taxon>Bacteroidota</taxon>
        <taxon>Bacteroidia</taxon>
        <taxon>Bacteroidales</taxon>
        <taxon>Bacteroidaceae</taxon>
        <taxon>Phocaeicola</taxon>
    </lineage>
</organism>
<dbReference type="GO" id="GO:0071281">
    <property type="term" value="P:cellular response to iron ion"/>
    <property type="evidence" value="ECO:0007669"/>
    <property type="project" value="TreeGrafter"/>
</dbReference>
<dbReference type="Proteomes" id="UP001204579">
    <property type="component" value="Unassembled WGS sequence"/>
</dbReference>
<evidence type="ECO:0000259" key="2">
    <source>
        <dbReference type="PROSITE" id="PS50983"/>
    </source>
</evidence>
<dbReference type="Pfam" id="PF01497">
    <property type="entry name" value="Peripla_BP_2"/>
    <property type="match status" value="1"/>
</dbReference>
<dbReference type="SUPFAM" id="SSF53807">
    <property type="entry name" value="Helical backbone' metal receptor"/>
    <property type="match status" value="1"/>
</dbReference>
<reference evidence="3 4" key="1">
    <citation type="submission" date="2022-08" db="EMBL/GenBank/DDBJ databases">
        <authorList>
            <person name="Zeman M."/>
            <person name="Kubasova T."/>
        </authorList>
    </citation>
    <scope>NUCLEOTIDE SEQUENCE [LARGE SCALE GENOMIC DNA]</scope>
    <source>
        <strain evidence="3 4">ET62</strain>
    </source>
</reference>
<evidence type="ECO:0000256" key="1">
    <source>
        <dbReference type="SAM" id="SignalP"/>
    </source>
</evidence>